<feature type="region of interest" description="Disordered" evidence="1">
    <location>
        <begin position="67"/>
        <end position="115"/>
    </location>
</feature>
<dbReference type="AlphaFoldDB" id="A0A7J6SSI6"/>
<proteinExistence type="predicted"/>
<feature type="compositionally biased region" description="Polar residues" evidence="1">
    <location>
        <begin position="76"/>
        <end position="97"/>
    </location>
</feature>
<dbReference type="EMBL" id="JABANM010012983">
    <property type="protein sequence ID" value="KAF4735100.1"/>
    <property type="molecule type" value="Genomic_DNA"/>
</dbReference>
<gene>
    <name evidence="2" type="ORF">FOZ62_015820</name>
</gene>
<sequence length="133" mass="14522">MSIPEHSVDVSPIEAQSPPFIATSNLWSPEQSSCSYRDVVRRKEPPLDWSGAGLALAAIPVDARATARSSLSSSSTPVFTRISNPDQSSEQTGTVSTDKPKPNSRGGRHTMQLRPRKRLNYRMMNLRGLDADG</sequence>
<organism evidence="2 3">
    <name type="scientific">Perkinsus olseni</name>
    <name type="common">Perkinsus atlanticus</name>
    <dbReference type="NCBI Taxonomy" id="32597"/>
    <lineage>
        <taxon>Eukaryota</taxon>
        <taxon>Sar</taxon>
        <taxon>Alveolata</taxon>
        <taxon>Perkinsozoa</taxon>
        <taxon>Perkinsea</taxon>
        <taxon>Perkinsida</taxon>
        <taxon>Perkinsidae</taxon>
        <taxon>Perkinsus</taxon>
    </lineage>
</organism>
<reference evidence="2 3" key="1">
    <citation type="submission" date="2020-04" db="EMBL/GenBank/DDBJ databases">
        <title>Perkinsus olseni comparative genomics.</title>
        <authorList>
            <person name="Bogema D.R."/>
        </authorList>
    </citation>
    <scope>NUCLEOTIDE SEQUENCE [LARGE SCALE GENOMIC DNA]</scope>
    <source>
        <strain evidence="2">ATCC PRA-205</strain>
    </source>
</reference>
<evidence type="ECO:0000256" key="1">
    <source>
        <dbReference type="SAM" id="MobiDB-lite"/>
    </source>
</evidence>
<evidence type="ECO:0000313" key="2">
    <source>
        <dbReference type="EMBL" id="KAF4735100.1"/>
    </source>
</evidence>
<evidence type="ECO:0000313" key="3">
    <source>
        <dbReference type="Proteomes" id="UP000574390"/>
    </source>
</evidence>
<name>A0A7J6SSI6_PEROL</name>
<dbReference type="Proteomes" id="UP000574390">
    <property type="component" value="Unassembled WGS sequence"/>
</dbReference>
<protein>
    <submittedName>
        <fullName evidence="2">Uncharacterized protein</fullName>
    </submittedName>
</protein>
<accession>A0A7J6SSI6</accession>
<comment type="caution">
    <text evidence="2">The sequence shown here is derived from an EMBL/GenBank/DDBJ whole genome shotgun (WGS) entry which is preliminary data.</text>
</comment>